<evidence type="ECO:0000256" key="2">
    <source>
        <dbReference type="ARBA" id="ARBA00022833"/>
    </source>
</evidence>
<sequence>MTCCVLFGSMANLQGQQRAALDHLRSGIRMLKETKFLAYSDRNSHPVNINSLRSIFTGLDIQARSSINWSDIQNWEPVVPSMRSSEPVDIDLSSPWALSEIHCRIETLLNDTLAFNRGCVIRPLTDRDTIQAEHNALVSRFTRITAALDTFRPDIDTPAPNSSKTILLYAQTTHWLRSSILPLRRHFSVSSPLSDITYDATTHFTTMMPHIEHLLALTPSSTPVYAAAPGPLSALWLIGTSAPSSCVALRKRAIELVIKHPRREGLFDGRLVGRIGRVAWDLEQSAAREAKGLNEQDESLEDLQVPEHARLVSMDIEYATDDERRARVKLANAVEMQRGEGTIVDIEF</sequence>
<dbReference type="PANTHER" id="PTHR36206:SF12">
    <property type="entry name" value="ASPERCRYPTIN BIOSYNTHESIS CLUSTER-SPECIFIC TRANSCRIPTION REGULATOR ATNN-RELATED"/>
    <property type="match status" value="1"/>
</dbReference>
<dbReference type="PANTHER" id="PTHR36206">
    <property type="entry name" value="ASPERCRYPTIN BIOSYNTHESIS CLUSTER-SPECIFIC TRANSCRIPTION REGULATOR ATNN-RELATED"/>
    <property type="match status" value="1"/>
</dbReference>
<evidence type="ECO:0000313" key="7">
    <source>
        <dbReference type="EMBL" id="KAL1607464.1"/>
    </source>
</evidence>
<reference evidence="7 8" key="1">
    <citation type="submission" date="2024-02" db="EMBL/GenBank/DDBJ databases">
        <title>De novo assembly and annotation of 12 fungi associated with fruit tree decline syndrome in Ontario, Canada.</title>
        <authorList>
            <person name="Sulman M."/>
            <person name="Ellouze W."/>
            <person name="Ilyukhin E."/>
        </authorList>
    </citation>
    <scope>NUCLEOTIDE SEQUENCE [LARGE SCALE GENOMIC DNA]</scope>
    <source>
        <strain evidence="7 8">M97-236</strain>
    </source>
</reference>
<keyword evidence="1" id="KW-0479">Metal-binding</keyword>
<dbReference type="EMBL" id="JAKIXB020000006">
    <property type="protein sequence ID" value="KAL1607464.1"/>
    <property type="molecule type" value="Genomic_DNA"/>
</dbReference>
<name>A0ABR3RSP9_9PLEO</name>
<comment type="caution">
    <text evidence="7">The sequence shown here is derived from an EMBL/GenBank/DDBJ whole genome shotgun (WGS) entry which is preliminary data.</text>
</comment>
<keyword evidence="5" id="KW-0804">Transcription</keyword>
<dbReference type="Proteomes" id="UP001521222">
    <property type="component" value="Unassembled WGS sequence"/>
</dbReference>
<keyword evidence="3" id="KW-0805">Transcription regulation</keyword>
<evidence type="ECO:0000256" key="6">
    <source>
        <dbReference type="ARBA" id="ARBA00023242"/>
    </source>
</evidence>
<evidence type="ECO:0000256" key="5">
    <source>
        <dbReference type="ARBA" id="ARBA00023163"/>
    </source>
</evidence>
<keyword evidence="6" id="KW-0539">Nucleus</keyword>
<proteinExistence type="predicted"/>
<keyword evidence="8" id="KW-1185">Reference proteome</keyword>
<evidence type="ECO:0000256" key="3">
    <source>
        <dbReference type="ARBA" id="ARBA00023015"/>
    </source>
</evidence>
<gene>
    <name evidence="7" type="ORF">SLS59_002432</name>
</gene>
<evidence type="ECO:0000256" key="1">
    <source>
        <dbReference type="ARBA" id="ARBA00022723"/>
    </source>
</evidence>
<dbReference type="InterPro" id="IPR052360">
    <property type="entry name" value="Transcr_Regulatory_Proteins"/>
</dbReference>
<keyword evidence="4" id="KW-0238">DNA-binding</keyword>
<accession>A0ABR3RSP9</accession>
<protein>
    <submittedName>
        <fullName evidence="7">Uncharacterized protein</fullName>
    </submittedName>
</protein>
<evidence type="ECO:0000256" key="4">
    <source>
        <dbReference type="ARBA" id="ARBA00023125"/>
    </source>
</evidence>
<evidence type="ECO:0000313" key="8">
    <source>
        <dbReference type="Proteomes" id="UP001521222"/>
    </source>
</evidence>
<organism evidence="7 8">
    <name type="scientific">Nothophoma quercina</name>
    <dbReference type="NCBI Taxonomy" id="749835"/>
    <lineage>
        <taxon>Eukaryota</taxon>
        <taxon>Fungi</taxon>
        <taxon>Dikarya</taxon>
        <taxon>Ascomycota</taxon>
        <taxon>Pezizomycotina</taxon>
        <taxon>Dothideomycetes</taxon>
        <taxon>Pleosporomycetidae</taxon>
        <taxon>Pleosporales</taxon>
        <taxon>Pleosporineae</taxon>
        <taxon>Didymellaceae</taxon>
        <taxon>Nothophoma</taxon>
    </lineage>
</organism>
<keyword evidence="2" id="KW-0862">Zinc</keyword>